<dbReference type="Gene3D" id="3.40.50.150">
    <property type="entry name" value="Vaccinia Virus protein VP39"/>
    <property type="match status" value="1"/>
</dbReference>
<accession>A0A7G1KNX9</accession>
<dbReference type="KEGG" id="nwl:NWFMUON74_37150"/>
<keyword evidence="1" id="KW-0489">Methyltransferase</keyword>
<name>A0A7G1KNX9_9NOCA</name>
<protein>
    <recommendedName>
        <fullName evidence="3">Methyltransferase domain-containing protein</fullName>
    </recommendedName>
</protein>
<evidence type="ECO:0000313" key="4">
    <source>
        <dbReference type="EMBL" id="BCK55943.1"/>
    </source>
</evidence>
<gene>
    <name evidence="4" type="ORF">NWFMUON74_37150</name>
</gene>
<keyword evidence="5" id="KW-1185">Reference proteome</keyword>
<dbReference type="EMBL" id="AP023396">
    <property type="protein sequence ID" value="BCK55943.1"/>
    <property type="molecule type" value="Genomic_DNA"/>
</dbReference>
<evidence type="ECO:0000256" key="2">
    <source>
        <dbReference type="ARBA" id="ARBA00022679"/>
    </source>
</evidence>
<dbReference type="CDD" id="cd02440">
    <property type="entry name" value="AdoMet_MTases"/>
    <property type="match status" value="1"/>
</dbReference>
<dbReference type="PANTHER" id="PTHR43861">
    <property type="entry name" value="TRANS-ACONITATE 2-METHYLTRANSFERASE-RELATED"/>
    <property type="match status" value="1"/>
</dbReference>
<dbReference type="InterPro" id="IPR041698">
    <property type="entry name" value="Methyltransf_25"/>
</dbReference>
<keyword evidence="2" id="KW-0808">Transferase</keyword>
<dbReference type="RefSeq" id="WP_187683109.1">
    <property type="nucleotide sequence ID" value="NZ_AP023396.1"/>
</dbReference>
<dbReference type="AlphaFoldDB" id="A0A7G1KNX9"/>
<dbReference type="GO" id="GO:0032259">
    <property type="term" value="P:methylation"/>
    <property type="evidence" value="ECO:0007669"/>
    <property type="project" value="UniProtKB-KW"/>
</dbReference>
<evidence type="ECO:0000313" key="5">
    <source>
        <dbReference type="Proteomes" id="UP000516173"/>
    </source>
</evidence>
<dbReference type="Proteomes" id="UP000516173">
    <property type="component" value="Chromosome"/>
</dbReference>
<feature type="domain" description="Methyltransferase" evidence="3">
    <location>
        <begin position="64"/>
        <end position="160"/>
    </location>
</feature>
<dbReference type="InterPro" id="IPR029063">
    <property type="entry name" value="SAM-dependent_MTases_sf"/>
</dbReference>
<evidence type="ECO:0000256" key="1">
    <source>
        <dbReference type="ARBA" id="ARBA00022603"/>
    </source>
</evidence>
<dbReference type="PANTHER" id="PTHR43861:SF1">
    <property type="entry name" value="TRANS-ACONITATE 2-METHYLTRANSFERASE"/>
    <property type="match status" value="1"/>
</dbReference>
<dbReference type="GO" id="GO:0008168">
    <property type="term" value="F:methyltransferase activity"/>
    <property type="evidence" value="ECO:0007669"/>
    <property type="project" value="UniProtKB-KW"/>
</dbReference>
<dbReference type="GeneID" id="80348236"/>
<dbReference type="SUPFAM" id="SSF53335">
    <property type="entry name" value="S-adenosyl-L-methionine-dependent methyltransferases"/>
    <property type="match status" value="1"/>
</dbReference>
<sequence length="221" mass="24462">MSSNETRSSQERPAVPPASRKYAGELVTHVRIYNSIITMFFFGGRGKLDRALVDKSGAAAGHQVLDVGAGPGFLVRQLAERVGPQGRVVGLDPSEPMVRYAAKKSRRIPNCEFRVGYAQSIDAPDGSYDVVATTFAMHHLPEEERIPTVAELYRVVRPGGRLLIADLHPQERTAYGRRRAAVMQAIDPRRYIEPLRELGSENVEFTFFKPWTGCVVAVKPA</sequence>
<proteinExistence type="predicted"/>
<reference evidence="4 5" key="1">
    <citation type="submission" date="2020-08" db="EMBL/GenBank/DDBJ databases">
        <title>Genome Sequencing of Nocardia wallacei strain FMUON74 and assembly.</title>
        <authorList>
            <person name="Toyokawa M."/>
            <person name="Uesaka K."/>
        </authorList>
    </citation>
    <scope>NUCLEOTIDE SEQUENCE [LARGE SCALE GENOMIC DNA]</scope>
    <source>
        <strain evidence="4 5">FMUON74</strain>
    </source>
</reference>
<organism evidence="4 5">
    <name type="scientific">Nocardia wallacei</name>
    <dbReference type="NCBI Taxonomy" id="480035"/>
    <lineage>
        <taxon>Bacteria</taxon>
        <taxon>Bacillati</taxon>
        <taxon>Actinomycetota</taxon>
        <taxon>Actinomycetes</taxon>
        <taxon>Mycobacteriales</taxon>
        <taxon>Nocardiaceae</taxon>
        <taxon>Nocardia</taxon>
    </lineage>
</organism>
<evidence type="ECO:0000259" key="3">
    <source>
        <dbReference type="Pfam" id="PF13649"/>
    </source>
</evidence>
<dbReference type="Pfam" id="PF13649">
    <property type="entry name" value="Methyltransf_25"/>
    <property type="match status" value="1"/>
</dbReference>